<name>A0ABR4E326_9PEZI</name>
<feature type="region of interest" description="Disordered" evidence="1">
    <location>
        <begin position="985"/>
        <end position="1064"/>
    </location>
</feature>
<feature type="compositionally biased region" description="Low complexity" evidence="1">
    <location>
        <begin position="23"/>
        <end position="32"/>
    </location>
</feature>
<feature type="region of interest" description="Disordered" evidence="1">
    <location>
        <begin position="782"/>
        <end position="805"/>
    </location>
</feature>
<sequence>MHHDVGTHGVDAHPQPSPVEPHAQAQVQVQAQEPSTRATSPIAAVGNGASGIGTSDGPAPTLPGDNDSPEKGQTMLSQASPSTPSSLDSISNPRHSLDHANPLHQDQDILSSPRHELELIPEDRSLDGLASPSTASLANSSTSPLHINTTLPVSHSNRTSGASTPETGIIRPAVRRPNPHHPLPPRPSSPSSSPVEPPLSPVIRSASTHSVLRHPAPDNVVNARSGSYTGNIAALEATAERFSMTSSIEDAIRNAHDELKRSDSRRSSILAASVRSGVDFGVDSPPGIAPAPLFARQSSIVGLNTEARLGGYSPGGYIMSPTQSLTGRLRSASKSSGALSRANSTRSKPETLDGEAFPNLLASSMTRSGPGKGSVRSVHSIQSVHSVQSNRSGPLSLAEIAEMEPPSALTLDAMDEADRTVPNLQDLGDDDDAILARAHQHVEPNATDIEIAEEMARRASTDLDRTPMLDHSADSYWDNHEDANFQLRNPQDPPSARARDEYEPPAEQRSGGSGSPDTEDEDNAFADFDGMHCDPDTVAEQFPVQPEEAQYPRPHQQRQSQMPRARPQSYLDPETGQQMLYYPARVPAMLNLPPKLGKGVKSTQRNMRRSQVLSQMPQAARESRAWLPDPLEGEGPIDLMGVDRPASSIDSSSHGRGPQDALVAPGEPGPSSQGHAVDASEVQHLRRPGKLRDPDQRRSRMDLSDLPPQLRASVFFDLPGESPKIEVKDGSAMKTLDSILDAAASAPVNAFTDHAFAGRLGPEVYGLGNKNNRKSRMMLTAEGAGGDGERSGPMTSKSTASLAVPEAEKRKSVWSLLAGRNKSKSSANLLAERDEDARSKLSGSGRGDRDSSPEADERSALAPDEEAEGSESEEEQVYTGPPTTLLAELQLRKQQHKNRTRNPIVNSSGLHSTLLELDAVAQIEARARKSKKVNLAWAADPDEPEESDDEDVPLGLLAAKKQIGPNATERDMAVAAQEISRPLGLMEKRDLEDNEPLSRRRDRLQGREVAPSMYLQPGASGTRMTLMPGTHSPRLLQPVSPGASGPHSRTASMGSQGQAAEDIEGETLGQRMKRLRAKEEGDNPLPSARPVSTAFSTELLGELGIGGEEDKNSVQAADKGKGKEAQAPPAEEEETLGQRRRRLQAEREAREQEMGIRAVSGGSQRGAVSSRLDMADVLRANPMEGPQGRMDPREAERLRKESEASRVAREQSAKMAAFRAQVPTTQRDPSGGVMKAGGYQGGRFNDSSGGHGLVGALGQPQGHNLRASMSMGQLGQGGQAPMAGGMLMGTQRNATNLIGAAGNYGNPNVGPDGMNPVFSKGNTFGRGYNGGLLQQPQYQEPTPFVNGSLLASGGGYGAFGGGIGSAGGYAHNQTAYGAGVGFAGGMHGGYGMQAGTPMNMGLNSQAYSDRVENWRQGIR</sequence>
<feature type="region of interest" description="Disordered" evidence="1">
    <location>
        <begin position="1102"/>
        <end position="1169"/>
    </location>
</feature>
<comment type="caution">
    <text evidence="2">The sequence shown here is derived from an EMBL/GenBank/DDBJ whole genome shotgun (WGS) entry which is preliminary data.</text>
</comment>
<feature type="compositionally biased region" description="Acidic residues" evidence="1">
    <location>
        <begin position="863"/>
        <end position="876"/>
    </location>
</feature>
<feature type="compositionally biased region" description="Basic and acidic residues" evidence="1">
    <location>
        <begin position="113"/>
        <end position="126"/>
    </location>
</feature>
<feature type="compositionally biased region" description="Low complexity" evidence="1">
    <location>
        <begin position="77"/>
        <end position="93"/>
    </location>
</feature>
<feature type="compositionally biased region" description="Polar residues" evidence="1">
    <location>
        <begin position="131"/>
        <end position="166"/>
    </location>
</feature>
<evidence type="ECO:0000313" key="3">
    <source>
        <dbReference type="Proteomes" id="UP001600888"/>
    </source>
</evidence>
<feature type="compositionally biased region" description="Polar residues" evidence="1">
    <location>
        <begin position="1047"/>
        <end position="1058"/>
    </location>
</feature>
<feature type="region of interest" description="Disordered" evidence="1">
    <location>
        <begin position="824"/>
        <end position="880"/>
    </location>
</feature>
<feature type="compositionally biased region" description="Low complexity" evidence="1">
    <location>
        <begin position="374"/>
        <end position="389"/>
    </location>
</feature>
<evidence type="ECO:0000256" key="1">
    <source>
        <dbReference type="SAM" id="MobiDB-lite"/>
    </source>
</evidence>
<dbReference type="Proteomes" id="UP001600888">
    <property type="component" value="Unassembled WGS sequence"/>
</dbReference>
<protein>
    <submittedName>
        <fullName evidence="2">Uncharacterized protein</fullName>
    </submittedName>
</protein>
<feature type="compositionally biased region" description="Basic and acidic residues" evidence="1">
    <location>
        <begin position="690"/>
        <end position="703"/>
    </location>
</feature>
<feature type="compositionally biased region" description="Polar residues" evidence="1">
    <location>
        <begin position="323"/>
        <end position="346"/>
    </location>
</feature>
<feature type="compositionally biased region" description="Basic and acidic residues" evidence="1">
    <location>
        <begin position="986"/>
        <end position="1006"/>
    </location>
</feature>
<feature type="compositionally biased region" description="Basic and acidic residues" evidence="1">
    <location>
        <begin position="1143"/>
        <end position="1154"/>
    </location>
</feature>
<feature type="compositionally biased region" description="Basic and acidic residues" evidence="1">
    <location>
        <begin position="1108"/>
        <end position="1124"/>
    </location>
</feature>
<keyword evidence="3" id="KW-1185">Reference proteome</keyword>
<feature type="region of interest" description="Disordered" evidence="1">
    <location>
        <begin position="593"/>
        <end position="703"/>
    </location>
</feature>
<reference evidence="2 3" key="1">
    <citation type="submission" date="2024-03" db="EMBL/GenBank/DDBJ databases">
        <title>A high-quality draft genome sequence of Diaporthe vaccinii, a causative agent of upright dieback and viscid rot disease in cranberry plants.</title>
        <authorList>
            <person name="Sarrasin M."/>
            <person name="Lang B.F."/>
            <person name="Burger G."/>
        </authorList>
    </citation>
    <scope>NUCLEOTIDE SEQUENCE [LARGE SCALE GENOMIC DNA]</scope>
    <source>
        <strain evidence="2 3">IS7</strain>
    </source>
</reference>
<organism evidence="2 3">
    <name type="scientific">Diaporthe vaccinii</name>
    <dbReference type="NCBI Taxonomy" id="105482"/>
    <lineage>
        <taxon>Eukaryota</taxon>
        <taxon>Fungi</taxon>
        <taxon>Dikarya</taxon>
        <taxon>Ascomycota</taxon>
        <taxon>Pezizomycotina</taxon>
        <taxon>Sordariomycetes</taxon>
        <taxon>Sordariomycetidae</taxon>
        <taxon>Diaporthales</taxon>
        <taxon>Diaporthaceae</taxon>
        <taxon>Diaporthe</taxon>
        <taxon>Diaporthe eres species complex</taxon>
    </lineage>
</organism>
<evidence type="ECO:0000313" key="2">
    <source>
        <dbReference type="EMBL" id="KAL2276830.1"/>
    </source>
</evidence>
<feature type="region of interest" description="Disordered" evidence="1">
    <location>
        <begin position="323"/>
        <end position="392"/>
    </location>
</feature>
<feature type="region of interest" description="Disordered" evidence="1">
    <location>
        <begin position="484"/>
        <end position="578"/>
    </location>
</feature>
<feature type="compositionally biased region" description="Basic and acidic residues" evidence="1">
    <location>
        <begin position="846"/>
        <end position="859"/>
    </location>
</feature>
<feature type="compositionally biased region" description="Polar residues" evidence="1">
    <location>
        <begin position="601"/>
        <end position="617"/>
    </location>
</feature>
<proteinExistence type="predicted"/>
<dbReference type="EMBL" id="JBAWTH010000107">
    <property type="protein sequence ID" value="KAL2276830.1"/>
    <property type="molecule type" value="Genomic_DNA"/>
</dbReference>
<feature type="region of interest" description="Disordered" evidence="1">
    <location>
        <begin position="1"/>
        <end position="202"/>
    </location>
</feature>
<gene>
    <name evidence="2" type="ORF">FJTKL_00399</name>
</gene>
<accession>A0ABR4E326</accession>